<dbReference type="EMBL" id="KX489630">
    <property type="protein sequence ID" value="AOO91994.1"/>
    <property type="molecule type" value="Genomic_DNA"/>
</dbReference>
<protein>
    <submittedName>
        <fullName evidence="1">Uncharacterized protein</fullName>
    </submittedName>
</protein>
<reference evidence="1" key="2">
    <citation type="journal article" date="2016" name="Front. Microbiol.">
        <title>The Regulatory Protein RosR Affects Rhizobium leguminosarum bv. trifolii Protein Profiles, Cell Surface Properties, and Symbiosis with Clover.</title>
        <authorList>
            <person name="Rachwal K."/>
            <person name="Boguszewska A."/>
            <person name="Kopcinska J."/>
            <person name="Karas M."/>
            <person name="Tchorzewski M."/>
            <person name="Janczarek M."/>
        </authorList>
    </citation>
    <scope>NUCLEOTIDE SEQUENCE</scope>
    <source>
        <strain evidence="1">Rt24.2</strain>
    </source>
</reference>
<dbReference type="AlphaFoldDB" id="A0A1C9HZ24"/>
<accession>A0A1C9HZ24</accession>
<evidence type="ECO:0000313" key="1">
    <source>
        <dbReference type="EMBL" id="AOO91994.1"/>
    </source>
</evidence>
<organism evidence="1">
    <name type="scientific">Rhizobium leguminosarum bv. trifolii</name>
    <dbReference type="NCBI Taxonomy" id="386"/>
    <lineage>
        <taxon>Bacteria</taxon>
        <taxon>Pseudomonadati</taxon>
        <taxon>Pseudomonadota</taxon>
        <taxon>Alphaproteobacteria</taxon>
        <taxon>Hyphomicrobiales</taxon>
        <taxon>Rhizobiaceae</taxon>
        <taxon>Rhizobium/Agrobacterium group</taxon>
        <taxon>Rhizobium</taxon>
    </lineage>
</organism>
<reference evidence="1" key="1">
    <citation type="journal article" date="2015" name="BMC Genomics">
        <title>Transcriptome profiling of a Rhizobium leguminosarum bv. trifolii rosR mutant reveals the role of the transcriptional regulator RosR in motility, synthesis of cell-surface components, and other cellular processes.</title>
        <authorList>
            <person name="Rachwal K."/>
            <person name="Matczynska E."/>
            <person name="Janczarek M."/>
        </authorList>
    </citation>
    <scope>NUCLEOTIDE SEQUENCE</scope>
    <source>
        <strain evidence="1">Rt24.2</strain>
    </source>
</reference>
<proteinExistence type="predicted"/>
<name>A0A1C9HZ24_RHILT</name>
<sequence>MARARRSASNALTLIVEDSIQPYKKSATKNAEHIHNELKLFELPWPVKELRRLGATEVELRISLSTFMLPNPSEPARGNKYRYASHNLRFKLNRPNEKPGAFIKRISKIAEETDEGAIEEPDGWMFGPNRRDVGSLQIDQLTCAASDLARRNLIAVHPVTGWWKAKSIPDPHNLNARFALVVEIDAGTVPAELYAEVQTAIANMASAVVAV</sequence>